<comment type="similarity">
    <text evidence="1 2">Belongs to the small heat shock protein (HSP20) family.</text>
</comment>
<feature type="domain" description="SHSP" evidence="4">
    <location>
        <begin position="1"/>
        <end position="68"/>
    </location>
</feature>
<dbReference type="SUPFAM" id="SSF49764">
    <property type="entry name" value="HSP20-like chaperones"/>
    <property type="match status" value="1"/>
</dbReference>
<dbReference type="InterPro" id="IPR008978">
    <property type="entry name" value="HSP20-like_chaperone"/>
</dbReference>
<protein>
    <submittedName>
        <fullName evidence="5">Hsp20/alpha crystallin family protein</fullName>
    </submittedName>
</protein>
<evidence type="ECO:0000313" key="6">
    <source>
        <dbReference type="Proteomes" id="UP001551695"/>
    </source>
</evidence>
<feature type="region of interest" description="Disordered" evidence="3">
    <location>
        <begin position="1"/>
        <end position="26"/>
    </location>
</feature>
<accession>A0ABV3FSL3</accession>
<reference evidence="5 6" key="1">
    <citation type="submission" date="2024-06" db="EMBL/GenBank/DDBJ databases">
        <title>The Natural Products Discovery Center: Release of the First 8490 Sequenced Strains for Exploring Actinobacteria Biosynthetic Diversity.</title>
        <authorList>
            <person name="Kalkreuter E."/>
            <person name="Kautsar S.A."/>
            <person name="Yang D."/>
            <person name="Bader C.D."/>
            <person name="Teijaro C.N."/>
            <person name="Fluegel L."/>
            <person name="Davis C.M."/>
            <person name="Simpson J.R."/>
            <person name="Lauterbach L."/>
            <person name="Steele A.D."/>
            <person name="Gui C."/>
            <person name="Meng S."/>
            <person name="Li G."/>
            <person name="Viehrig K."/>
            <person name="Ye F."/>
            <person name="Su P."/>
            <person name="Kiefer A.F."/>
            <person name="Nichols A."/>
            <person name="Cepeda A.J."/>
            <person name="Yan W."/>
            <person name="Fan B."/>
            <person name="Jiang Y."/>
            <person name="Adhikari A."/>
            <person name="Zheng C.-J."/>
            <person name="Schuster L."/>
            <person name="Cowan T.M."/>
            <person name="Smanski M.J."/>
            <person name="Chevrette M.G."/>
            <person name="De Carvalho L.P.S."/>
            <person name="Shen B."/>
        </authorList>
    </citation>
    <scope>NUCLEOTIDE SEQUENCE [LARGE SCALE GENOMIC DNA]</scope>
    <source>
        <strain evidence="5 6">NPDC050403</strain>
    </source>
</reference>
<evidence type="ECO:0000259" key="4">
    <source>
        <dbReference type="PROSITE" id="PS01031"/>
    </source>
</evidence>
<organism evidence="5 6">
    <name type="scientific">Nocardia aurea</name>
    <dbReference type="NCBI Taxonomy" id="2144174"/>
    <lineage>
        <taxon>Bacteria</taxon>
        <taxon>Bacillati</taxon>
        <taxon>Actinomycetota</taxon>
        <taxon>Actinomycetes</taxon>
        <taxon>Mycobacteriales</taxon>
        <taxon>Nocardiaceae</taxon>
        <taxon>Nocardia</taxon>
    </lineage>
</organism>
<evidence type="ECO:0000256" key="3">
    <source>
        <dbReference type="SAM" id="MobiDB-lite"/>
    </source>
</evidence>
<name>A0ABV3FSL3_9NOCA</name>
<comment type="caution">
    <text evidence="5">The sequence shown here is derived from an EMBL/GenBank/DDBJ whole genome shotgun (WGS) entry which is preliminary data.</text>
</comment>
<dbReference type="CDD" id="cd06464">
    <property type="entry name" value="ACD_sHsps-like"/>
    <property type="match status" value="1"/>
</dbReference>
<dbReference type="Proteomes" id="UP001551695">
    <property type="component" value="Unassembled WGS sequence"/>
</dbReference>
<evidence type="ECO:0000256" key="1">
    <source>
        <dbReference type="PROSITE-ProRule" id="PRU00285"/>
    </source>
</evidence>
<dbReference type="Gene3D" id="2.60.40.790">
    <property type="match status" value="1"/>
</dbReference>
<gene>
    <name evidence="5" type="ORF">AB0I48_11970</name>
</gene>
<dbReference type="EMBL" id="JBFAKC010000004">
    <property type="protein sequence ID" value="MEV0708275.1"/>
    <property type="molecule type" value="Genomic_DNA"/>
</dbReference>
<evidence type="ECO:0000256" key="2">
    <source>
        <dbReference type="RuleBase" id="RU003616"/>
    </source>
</evidence>
<proteinExistence type="inferred from homology"/>
<dbReference type="RefSeq" id="WP_357782944.1">
    <property type="nucleotide sequence ID" value="NZ_JBFAKC010000004.1"/>
</dbReference>
<sequence length="69" mass="7369">MKAERSERQETKGRTEFTYGSSTRSVALPEGANEDAIAATYEKGILTIAVPIAAAEASEPKHVTITSTE</sequence>
<dbReference type="Pfam" id="PF00011">
    <property type="entry name" value="HSP20"/>
    <property type="match status" value="1"/>
</dbReference>
<keyword evidence="6" id="KW-1185">Reference proteome</keyword>
<dbReference type="InterPro" id="IPR002068">
    <property type="entry name" value="A-crystallin/Hsp20_dom"/>
</dbReference>
<evidence type="ECO:0000313" key="5">
    <source>
        <dbReference type="EMBL" id="MEV0708275.1"/>
    </source>
</evidence>
<dbReference type="PROSITE" id="PS01031">
    <property type="entry name" value="SHSP"/>
    <property type="match status" value="1"/>
</dbReference>
<feature type="compositionally biased region" description="Basic and acidic residues" evidence="3">
    <location>
        <begin position="1"/>
        <end position="15"/>
    </location>
</feature>